<evidence type="ECO:0000256" key="4">
    <source>
        <dbReference type="ARBA" id="ARBA00022519"/>
    </source>
</evidence>
<dbReference type="Pfam" id="PF00528">
    <property type="entry name" value="BPD_transp_1"/>
    <property type="match status" value="1"/>
</dbReference>
<feature type="transmembrane region" description="Helical" evidence="8">
    <location>
        <begin position="102"/>
        <end position="124"/>
    </location>
</feature>
<evidence type="ECO:0000256" key="7">
    <source>
        <dbReference type="ARBA" id="ARBA00023136"/>
    </source>
</evidence>
<keyword evidence="7 8" id="KW-0472">Membrane</keyword>
<dbReference type="InterPro" id="IPR035906">
    <property type="entry name" value="MetI-like_sf"/>
</dbReference>
<feature type="transmembrane region" description="Helical" evidence="8">
    <location>
        <begin position="136"/>
        <end position="155"/>
    </location>
</feature>
<dbReference type="PANTHER" id="PTHR43357:SF4">
    <property type="entry name" value="INNER MEMBRANE ABC TRANSPORTER PERMEASE PROTEIN YDCV"/>
    <property type="match status" value="1"/>
</dbReference>
<keyword evidence="6 8" id="KW-1133">Transmembrane helix</keyword>
<reference evidence="10 11" key="1">
    <citation type="submission" date="2019-12" db="EMBL/GenBank/DDBJ databases">
        <authorList>
            <person name="Li M."/>
        </authorList>
    </citation>
    <scope>NUCLEOTIDE SEQUENCE [LARGE SCALE GENOMIC DNA]</scope>
    <source>
        <strain evidence="10 11">GBMRC 2024</strain>
    </source>
</reference>
<dbReference type="Proteomes" id="UP000477911">
    <property type="component" value="Unassembled WGS sequence"/>
</dbReference>
<dbReference type="PANTHER" id="PTHR43357">
    <property type="entry name" value="INNER MEMBRANE ABC TRANSPORTER PERMEASE PROTEIN YDCV"/>
    <property type="match status" value="1"/>
</dbReference>
<sequence length="268" mass="29008">MRSLETWVPRVLTWVLLGFLFVPMLVVIPVAFTDRSYLSMPVDGLSMQHFRALADPSKGWIGSILTSAVIGVVSALSCTALAAAFSIGAWLHAGRWPSLMRVILLSPLIVPPIIYAVGMVRLWSALSLLDTWFGNIIIHVILAMPLAVLAISGALGNLDPAVVRAARSLGARPPMIVTGVILPNLRAGLAASLLLSFIVSWDEITVTLFVTSRNIVTLPRRIWTSINDNVDPAIAAIASLMLLITVLGLLARLLIWDRRGAEKTNHNN</sequence>
<evidence type="ECO:0000256" key="2">
    <source>
        <dbReference type="ARBA" id="ARBA00022448"/>
    </source>
</evidence>
<gene>
    <name evidence="10" type="ORF">GR170_21175</name>
</gene>
<dbReference type="AlphaFoldDB" id="A0A6L7GAF8"/>
<evidence type="ECO:0000256" key="3">
    <source>
        <dbReference type="ARBA" id="ARBA00022475"/>
    </source>
</evidence>
<dbReference type="GO" id="GO:0055085">
    <property type="term" value="P:transmembrane transport"/>
    <property type="evidence" value="ECO:0007669"/>
    <property type="project" value="InterPro"/>
</dbReference>
<proteinExistence type="inferred from homology"/>
<evidence type="ECO:0000256" key="6">
    <source>
        <dbReference type="ARBA" id="ARBA00022989"/>
    </source>
</evidence>
<accession>A0A6L7GAF8</accession>
<keyword evidence="11" id="KW-1185">Reference proteome</keyword>
<feature type="domain" description="ABC transmembrane type-1" evidence="9">
    <location>
        <begin position="64"/>
        <end position="255"/>
    </location>
</feature>
<evidence type="ECO:0000256" key="5">
    <source>
        <dbReference type="ARBA" id="ARBA00022692"/>
    </source>
</evidence>
<feature type="transmembrane region" description="Helical" evidence="8">
    <location>
        <begin position="176"/>
        <end position="199"/>
    </location>
</feature>
<organism evidence="10 11">
    <name type="scientific">Pseudooceanicola albus</name>
    <dbReference type="NCBI Taxonomy" id="2692189"/>
    <lineage>
        <taxon>Bacteria</taxon>
        <taxon>Pseudomonadati</taxon>
        <taxon>Pseudomonadota</taxon>
        <taxon>Alphaproteobacteria</taxon>
        <taxon>Rhodobacterales</taxon>
        <taxon>Paracoccaceae</taxon>
        <taxon>Pseudooceanicola</taxon>
    </lineage>
</organism>
<feature type="transmembrane region" description="Helical" evidence="8">
    <location>
        <begin position="60"/>
        <end position="90"/>
    </location>
</feature>
<dbReference type="GO" id="GO:0005886">
    <property type="term" value="C:plasma membrane"/>
    <property type="evidence" value="ECO:0007669"/>
    <property type="project" value="UniProtKB-SubCell"/>
</dbReference>
<comment type="similarity">
    <text evidence="8">Belongs to the binding-protein-dependent transport system permease family.</text>
</comment>
<evidence type="ECO:0000259" key="9">
    <source>
        <dbReference type="PROSITE" id="PS50928"/>
    </source>
</evidence>
<evidence type="ECO:0000313" key="10">
    <source>
        <dbReference type="EMBL" id="MXN20356.1"/>
    </source>
</evidence>
<keyword evidence="3" id="KW-1003">Cell membrane</keyword>
<evidence type="ECO:0000256" key="1">
    <source>
        <dbReference type="ARBA" id="ARBA00004429"/>
    </source>
</evidence>
<comment type="subcellular location">
    <subcellularLocation>
        <location evidence="1">Cell inner membrane</location>
        <topology evidence="1">Multi-pass membrane protein</topology>
    </subcellularLocation>
    <subcellularLocation>
        <location evidence="8">Cell membrane</location>
        <topology evidence="8">Multi-pass membrane protein</topology>
    </subcellularLocation>
</comment>
<dbReference type="EMBL" id="WUMU01000026">
    <property type="protein sequence ID" value="MXN20356.1"/>
    <property type="molecule type" value="Genomic_DNA"/>
</dbReference>
<evidence type="ECO:0000313" key="11">
    <source>
        <dbReference type="Proteomes" id="UP000477911"/>
    </source>
</evidence>
<feature type="transmembrane region" description="Helical" evidence="8">
    <location>
        <begin position="233"/>
        <end position="255"/>
    </location>
</feature>
<name>A0A6L7GAF8_9RHOB</name>
<dbReference type="PROSITE" id="PS50928">
    <property type="entry name" value="ABC_TM1"/>
    <property type="match status" value="1"/>
</dbReference>
<protein>
    <submittedName>
        <fullName evidence="10">ABC transporter permease subunit</fullName>
    </submittedName>
</protein>
<keyword evidence="4" id="KW-0997">Cell inner membrane</keyword>
<comment type="caution">
    <text evidence="10">The sequence shown here is derived from an EMBL/GenBank/DDBJ whole genome shotgun (WGS) entry which is preliminary data.</text>
</comment>
<keyword evidence="2 8" id="KW-0813">Transport</keyword>
<evidence type="ECO:0000256" key="8">
    <source>
        <dbReference type="RuleBase" id="RU363032"/>
    </source>
</evidence>
<feature type="transmembrane region" description="Helical" evidence="8">
    <location>
        <begin position="12"/>
        <end position="32"/>
    </location>
</feature>
<dbReference type="CDD" id="cd06261">
    <property type="entry name" value="TM_PBP2"/>
    <property type="match status" value="1"/>
</dbReference>
<dbReference type="InterPro" id="IPR000515">
    <property type="entry name" value="MetI-like"/>
</dbReference>
<dbReference type="SUPFAM" id="SSF161098">
    <property type="entry name" value="MetI-like"/>
    <property type="match status" value="1"/>
</dbReference>
<keyword evidence="5 8" id="KW-0812">Transmembrane</keyword>
<dbReference type="Gene3D" id="1.10.3720.10">
    <property type="entry name" value="MetI-like"/>
    <property type="match status" value="1"/>
</dbReference>